<evidence type="ECO:0000313" key="1">
    <source>
        <dbReference type="EMBL" id="EYB87922.1"/>
    </source>
</evidence>
<name>A0A016SC37_9BILA</name>
<gene>
    <name evidence="1" type="primary">Acey_s0255.g330</name>
    <name evidence="1" type="ORF">Y032_0255g330</name>
</gene>
<organism evidence="1 2">
    <name type="scientific">Ancylostoma ceylanicum</name>
    <dbReference type="NCBI Taxonomy" id="53326"/>
    <lineage>
        <taxon>Eukaryota</taxon>
        <taxon>Metazoa</taxon>
        <taxon>Ecdysozoa</taxon>
        <taxon>Nematoda</taxon>
        <taxon>Chromadorea</taxon>
        <taxon>Rhabditida</taxon>
        <taxon>Rhabditina</taxon>
        <taxon>Rhabditomorpha</taxon>
        <taxon>Strongyloidea</taxon>
        <taxon>Ancylostomatidae</taxon>
        <taxon>Ancylostomatinae</taxon>
        <taxon>Ancylostoma</taxon>
    </lineage>
</organism>
<keyword evidence="2" id="KW-1185">Reference proteome</keyword>
<evidence type="ECO:0000313" key="2">
    <source>
        <dbReference type="Proteomes" id="UP000024635"/>
    </source>
</evidence>
<dbReference type="EMBL" id="JARK01001591">
    <property type="protein sequence ID" value="EYB87922.1"/>
    <property type="molecule type" value="Genomic_DNA"/>
</dbReference>
<proteinExistence type="predicted"/>
<accession>A0A016SC37</accession>
<comment type="caution">
    <text evidence="1">The sequence shown here is derived from an EMBL/GenBank/DDBJ whole genome shotgun (WGS) entry which is preliminary data.</text>
</comment>
<dbReference type="AlphaFoldDB" id="A0A016SC37"/>
<sequence>MRLTQSRPYTLGMVCRVGDGRSLKHAFVLNQLSTRSHASSHACRPVEHNTIARTLDERTLKIVTARKQPYATHSCLNNFGPPCTNQIES</sequence>
<reference evidence="2" key="1">
    <citation type="journal article" date="2015" name="Nat. Genet.">
        <title>The genome and transcriptome of the zoonotic hookworm Ancylostoma ceylanicum identify infection-specific gene families.</title>
        <authorList>
            <person name="Schwarz E.M."/>
            <person name="Hu Y."/>
            <person name="Antoshechkin I."/>
            <person name="Miller M.M."/>
            <person name="Sternberg P.W."/>
            <person name="Aroian R.V."/>
        </authorList>
    </citation>
    <scope>NUCLEOTIDE SEQUENCE</scope>
    <source>
        <strain evidence="2">HY135</strain>
    </source>
</reference>
<dbReference type="Proteomes" id="UP000024635">
    <property type="component" value="Unassembled WGS sequence"/>
</dbReference>
<protein>
    <submittedName>
        <fullName evidence="1">Uncharacterized protein</fullName>
    </submittedName>
</protein>